<dbReference type="InterPro" id="IPR003593">
    <property type="entry name" value="AAA+_ATPase"/>
</dbReference>
<dbReference type="SMART" id="SM00382">
    <property type="entry name" value="AAA"/>
    <property type="match status" value="1"/>
</dbReference>
<dbReference type="NCBIfam" id="TIGR03499">
    <property type="entry name" value="FlhF"/>
    <property type="match status" value="1"/>
</dbReference>
<dbReference type="Pfam" id="PF00448">
    <property type="entry name" value="SRP54"/>
    <property type="match status" value="1"/>
</dbReference>
<evidence type="ECO:0000256" key="8">
    <source>
        <dbReference type="ARBA" id="ARBA00022927"/>
    </source>
</evidence>
<keyword evidence="4" id="KW-0813">Transport</keyword>
<feature type="domain" description="AAA+ ATPase" evidence="14">
    <location>
        <begin position="175"/>
        <end position="340"/>
    </location>
</feature>
<evidence type="ECO:0000313" key="16">
    <source>
        <dbReference type="EMBL" id="MFC7372189.1"/>
    </source>
</evidence>
<dbReference type="SUPFAM" id="SSF52540">
    <property type="entry name" value="P-loop containing nucleoside triphosphate hydrolases"/>
    <property type="match status" value="1"/>
</dbReference>
<dbReference type="Gene3D" id="1.20.120.1380">
    <property type="entry name" value="Flagellar FlhF biosynthesis protein, N domain"/>
    <property type="match status" value="1"/>
</dbReference>
<name>A0ABW2NVY3_9BACL</name>
<keyword evidence="5" id="KW-1003">Cell membrane</keyword>
<comment type="caution">
    <text evidence="16">The sequence shown here is derived from an EMBL/GenBank/DDBJ whole genome shotgun (WGS) entry which is preliminary data.</text>
</comment>
<comment type="function">
    <text evidence="12">Necessary for flagellar biosynthesis. May be involved in translocation of the flagellum.</text>
</comment>
<keyword evidence="11" id="KW-1006">Bacterial flagellum protein export</keyword>
<organism evidence="16 17">
    <name type="scientific">Fictibacillus iocasae</name>
    <dbReference type="NCBI Taxonomy" id="2715437"/>
    <lineage>
        <taxon>Bacteria</taxon>
        <taxon>Bacillati</taxon>
        <taxon>Bacillota</taxon>
        <taxon>Bacilli</taxon>
        <taxon>Bacillales</taxon>
        <taxon>Fictibacillaceae</taxon>
        <taxon>Fictibacillus</taxon>
    </lineage>
</organism>
<reference evidence="17" key="1">
    <citation type="journal article" date="2019" name="Int. J. Syst. Evol. Microbiol.">
        <title>The Global Catalogue of Microorganisms (GCM) 10K type strain sequencing project: providing services to taxonomists for standard genome sequencing and annotation.</title>
        <authorList>
            <consortium name="The Broad Institute Genomics Platform"/>
            <consortium name="The Broad Institute Genome Sequencing Center for Infectious Disease"/>
            <person name="Wu L."/>
            <person name="Ma J."/>
        </authorList>
    </citation>
    <scope>NUCLEOTIDE SEQUENCE [LARGE SCALE GENOMIC DNA]</scope>
    <source>
        <strain evidence="17">NBRC 106396</strain>
    </source>
</reference>
<evidence type="ECO:0000259" key="14">
    <source>
        <dbReference type="SMART" id="SM00382"/>
    </source>
</evidence>
<keyword evidence="6" id="KW-0547">Nucleotide-binding</keyword>
<dbReference type="PANTHER" id="PTHR43134:SF3">
    <property type="entry name" value="FLAGELLAR BIOSYNTHESIS PROTEIN FLHF"/>
    <property type="match status" value="1"/>
</dbReference>
<keyword evidence="9" id="KW-0342">GTP-binding</keyword>
<protein>
    <recommendedName>
        <fullName evidence="3 13">Flagellar biosynthesis protein FlhF</fullName>
    </recommendedName>
</protein>
<comment type="similarity">
    <text evidence="2">Belongs to the GTP-binding SRP family.</text>
</comment>
<comment type="subcellular location">
    <subcellularLocation>
        <location evidence="1">Cell membrane</location>
        <topology evidence="1">Peripheral membrane protein</topology>
        <orientation evidence="1">Cytoplasmic side</orientation>
    </subcellularLocation>
</comment>
<evidence type="ECO:0000256" key="1">
    <source>
        <dbReference type="ARBA" id="ARBA00004413"/>
    </source>
</evidence>
<dbReference type="EMBL" id="JBHTCP010000016">
    <property type="protein sequence ID" value="MFC7372189.1"/>
    <property type="molecule type" value="Genomic_DNA"/>
</dbReference>
<evidence type="ECO:0000256" key="12">
    <source>
        <dbReference type="ARBA" id="ARBA00025337"/>
    </source>
</evidence>
<keyword evidence="8" id="KW-0653">Protein transport</keyword>
<evidence type="ECO:0000256" key="5">
    <source>
        <dbReference type="ARBA" id="ARBA00022475"/>
    </source>
</evidence>
<dbReference type="InterPro" id="IPR020006">
    <property type="entry name" value="FlhF"/>
</dbReference>
<feature type="domain" description="SRP54-type proteins GTP-binding" evidence="15">
    <location>
        <begin position="176"/>
        <end position="367"/>
    </location>
</feature>
<dbReference type="SMART" id="SM00962">
    <property type="entry name" value="SRP54"/>
    <property type="match status" value="1"/>
</dbReference>
<dbReference type="PANTHER" id="PTHR43134">
    <property type="entry name" value="SIGNAL RECOGNITION PARTICLE RECEPTOR SUBUNIT ALPHA"/>
    <property type="match status" value="1"/>
</dbReference>
<evidence type="ECO:0000256" key="3">
    <source>
        <dbReference type="ARBA" id="ARBA00014919"/>
    </source>
</evidence>
<sequence length="372" mass="41882">MKVKKYTASTLPEAMKLVKADLGSSAVILNTREVQKGGFLGFFTKTAMEVFAGLDHDGARHSRRPNIRVEEPKAKAAESENQTVLADEIRQLKSMVRSIKNGEFDALPDYLQEWRDYLVSQELSADIVQELISSLLAKWESFSEQERAEYSWSSWVAEWLSARMQKSEFGPFHYETKFLNVVGPTGVGKTTTLAKIAAQAVLKDGKKAAFITTDTYRIAAIEQLKTYAEILNIPCEVVYTADDFSKAKKKLSDCDIVFVDSAGRNFLNPFYVEELQRIIQFDSDMTNYLVLSLTSRFADMDAIYKRFQNLPVHKVIFTKYDETTLSGAMINFSLFHKIGTAYVTNGQNVPDDLIEASADKIALQFTEGKKNG</sequence>
<evidence type="ECO:0000256" key="9">
    <source>
        <dbReference type="ARBA" id="ARBA00023134"/>
    </source>
</evidence>
<dbReference type="Proteomes" id="UP001596549">
    <property type="component" value="Unassembled WGS sequence"/>
</dbReference>
<evidence type="ECO:0000256" key="11">
    <source>
        <dbReference type="ARBA" id="ARBA00023225"/>
    </source>
</evidence>
<evidence type="ECO:0000313" key="17">
    <source>
        <dbReference type="Proteomes" id="UP001596549"/>
    </source>
</evidence>
<keyword evidence="16" id="KW-0282">Flagellum</keyword>
<evidence type="ECO:0000256" key="2">
    <source>
        <dbReference type="ARBA" id="ARBA00008531"/>
    </source>
</evidence>
<keyword evidence="17" id="KW-1185">Reference proteome</keyword>
<dbReference type="InterPro" id="IPR047040">
    <property type="entry name" value="FlhF__GTPase_dom"/>
</dbReference>
<evidence type="ECO:0000259" key="15">
    <source>
        <dbReference type="SMART" id="SM00962"/>
    </source>
</evidence>
<dbReference type="RefSeq" id="WP_379749507.1">
    <property type="nucleotide sequence ID" value="NZ_JBHTCP010000016.1"/>
</dbReference>
<keyword evidence="7" id="KW-1005">Bacterial flagellum biogenesis</keyword>
<proteinExistence type="inferred from homology"/>
<keyword evidence="16" id="KW-0969">Cilium</keyword>
<keyword evidence="10" id="KW-0472">Membrane</keyword>
<dbReference type="CDD" id="cd17873">
    <property type="entry name" value="FlhF"/>
    <property type="match status" value="1"/>
</dbReference>
<gene>
    <name evidence="16" type="primary">flhF</name>
    <name evidence="16" type="ORF">ACFQPF_10880</name>
</gene>
<evidence type="ECO:0000256" key="7">
    <source>
        <dbReference type="ARBA" id="ARBA00022795"/>
    </source>
</evidence>
<dbReference type="Gene3D" id="3.40.50.300">
    <property type="entry name" value="P-loop containing nucleotide triphosphate hydrolases"/>
    <property type="match status" value="1"/>
</dbReference>
<dbReference type="InterPro" id="IPR027417">
    <property type="entry name" value="P-loop_NTPase"/>
</dbReference>
<evidence type="ECO:0000256" key="6">
    <source>
        <dbReference type="ARBA" id="ARBA00022741"/>
    </source>
</evidence>
<dbReference type="InterPro" id="IPR000897">
    <property type="entry name" value="SRP54_GTPase_dom"/>
</dbReference>
<evidence type="ECO:0000256" key="13">
    <source>
        <dbReference type="NCBIfam" id="TIGR03499"/>
    </source>
</evidence>
<evidence type="ECO:0000256" key="10">
    <source>
        <dbReference type="ARBA" id="ARBA00023136"/>
    </source>
</evidence>
<accession>A0ABW2NVY3</accession>
<keyword evidence="16" id="KW-0966">Cell projection</keyword>
<evidence type="ECO:0000256" key="4">
    <source>
        <dbReference type="ARBA" id="ARBA00022448"/>
    </source>
</evidence>